<accession>A0A4S4CYY0</accession>
<comment type="caution">
    <text evidence="10">The sequence shown here is derived from an EMBL/GenBank/DDBJ whole genome shotgun (WGS) entry which is preliminary data.</text>
</comment>
<dbReference type="InterPro" id="IPR002314">
    <property type="entry name" value="aa-tRNA-synt_IIb"/>
</dbReference>
<keyword evidence="5" id="KW-0030">Aminoacyl-tRNA synthetase</keyword>
<evidence type="ECO:0000256" key="2">
    <source>
        <dbReference type="ARBA" id="ARBA00022598"/>
    </source>
</evidence>
<feature type="compositionally biased region" description="Polar residues" evidence="8">
    <location>
        <begin position="620"/>
        <end position="638"/>
    </location>
</feature>
<dbReference type="SMART" id="SM00946">
    <property type="entry name" value="ProRS-C_1"/>
    <property type="match status" value="1"/>
</dbReference>
<dbReference type="InterPro" id="IPR017449">
    <property type="entry name" value="Pro-tRNA_synth_II"/>
</dbReference>
<dbReference type="FunFam" id="3.40.50.800:FF:000016">
    <property type="entry name" value="Proline--tRNA ligase, chloroplastic/mitochondrial"/>
    <property type="match status" value="1"/>
</dbReference>
<keyword evidence="4" id="KW-0067">ATP-binding</keyword>
<dbReference type="Pfam" id="PF00587">
    <property type="entry name" value="tRNA-synt_2b"/>
    <property type="match status" value="1"/>
</dbReference>
<dbReference type="InterPro" id="IPR004499">
    <property type="entry name" value="Pro-tRNA-ligase_IIa_arc-type"/>
</dbReference>
<dbReference type="EMBL" id="SDRB02013825">
    <property type="protein sequence ID" value="THF93915.1"/>
    <property type="molecule type" value="Genomic_DNA"/>
</dbReference>
<dbReference type="Pfam" id="PF09180">
    <property type="entry name" value="ProRS-C_1"/>
    <property type="match status" value="1"/>
</dbReference>
<dbReference type="PRINTS" id="PR01046">
    <property type="entry name" value="TRNASYNTHPRO"/>
</dbReference>
<organism evidence="10 11">
    <name type="scientific">Camellia sinensis var. sinensis</name>
    <name type="common">China tea</name>
    <dbReference type="NCBI Taxonomy" id="542762"/>
    <lineage>
        <taxon>Eukaryota</taxon>
        <taxon>Viridiplantae</taxon>
        <taxon>Streptophyta</taxon>
        <taxon>Embryophyta</taxon>
        <taxon>Tracheophyta</taxon>
        <taxon>Spermatophyta</taxon>
        <taxon>Magnoliopsida</taxon>
        <taxon>eudicotyledons</taxon>
        <taxon>Gunneridae</taxon>
        <taxon>Pentapetalae</taxon>
        <taxon>asterids</taxon>
        <taxon>Ericales</taxon>
        <taxon>Theaceae</taxon>
        <taxon>Camellia</taxon>
    </lineage>
</organism>
<evidence type="ECO:0000256" key="8">
    <source>
        <dbReference type="SAM" id="MobiDB-lite"/>
    </source>
</evidence>
<evidence type="ECO:0000256" key="1">
    <source>
        <dbReference type="ARBA" id="ARBA00012831"/>
    </source>
</evidence>
<dbReference type="InterPro" id="IPR006195">
    <property type="entry name" value="aa-tRNA-synth_II"/>
</dbReference>
<comment type="catalytic activity">
    <reaction evidence="7">
        <text>tRNA(Pro) + L-proline + ATP = L-prolyl-tRNA(Pro) + AMP + diphosphate</text>
        <dbReference type="Rhea" id="RHEA:14305"/>
        <dbReference type="Rhea" id="RHEA-COMP:9700"/>
        <dbReference type="Rhea" id="RHEA-COMP:9702"/>
        <dbReference type="ChEBI" id="CHEBI:30616"/>
        <dbReference type="ChEBI" id="CHEBI:33019"/>
        <dbReference type="ChEBI" id="CHEBI:60039"/>
        <dbReference type="ChEBI" id="CHEBI:78442"/>
        <dbReference type="ChEBI" id="CHEBI:78532"/>
        <dbReference type="ChEBI" id="CHEBI:456215"/>
        <dbReference type="EC" id="6.1.1.15"/>
    </reaction>
</comment>
<dbReference type="InterPro" id="IPR002316">
    <property type="entry name" value="Pro-tRNA-ligase_IIa"/>
</dbReference>
<dbReference type="InterPro" id="IPR036621">
    <property type="entry name" value="Anticodon-bd_dom_sf"/>
</dbReference>
<dbReference type="PROSITE" id="PS50862">
    <property type="entry name" value="AA_TRNA_LIGASE_II"/>
    <property type="match status" value="1"/>
</dbReference>
<evidence type="ECO:0000256" key="3">
    <source>
        <dbReference type="ARBA" id="ARBA00022741"/>
    </source>
</evidence>
<keyword evidence="3" id="KW-0547">Nucleotide-binding</keyword>
<dbReference type="PANTHER" id="PTHR43382:SF3">
    <property type="entry name" value="PROLINE--TRNA LIGASE, CHLOROPLASTIC_MITOCHONDRIAL"/>
    <property type="match status" value="1"/>
</dbReference>
<dbReference type="Pfam" id="PF03129">
    <property type="entry name" value="HGTP_anticodon"/>
    <property type="match status" value="1"/>
</dbReference>
<dbReference type="Proteomes" id="UP000306102">
    <property type="component" value="Unassembled WGS sequence"/>
</dbReference>
<feature type="domain" description="Aminoacyl-transfer RNA synthetases class-II family profile" evidence="9">
    <location>
        <begin position="105"/>
        <end position="353"/>
    </location>
</feature>
<dbReference type="GO" id="GO:0005524">
    <property type="term" value="F:ATP binding"/>
    <property type="evidence" value="ECO:0007669"/>
    <property type="project" value="UniProtKB-KW"/>
</dbReference>
<feature type="region of interest" description="Disordered" evidence="8">
    <location>
        <begin position="617"/>
        <end position="682"/>
    </location>
</feature>
<dbReference type="Gene3D" id="3.30.110.30">
    <property type="entry name" value="C-terminal domain of ProRS"/>
    <property type="match status" value="1"/>
</dbReference>
<dbReference type="InterPro" id="IPR033721">
    <property type="entry name" value="ProRS_core_arch_euk"/>
</dbReference>
<evidence type="ECO:0000256" key="6">
    <source>
        <dbReference type="ARBA" id="ARBA00029731"/>
    </source>
</evidence>
<evidence type="ECO:0000256" key="7">
    <source>
        <dbReference type="ARBA" id="ARBA00047671"/>
    </source>
</evidence>
<dbReference type="GO" id="GO:0004827">
    <property type="term" value="F:proline-tRNA ligase activity"/>
    <property type="evidence" value="ECO:0007669"/>
    <property type="project" value="UniProtKB-EC"/>
</dbReference>
<dbReference type="Gene3D" id="3.40.50.800">
    <property type="entry name" value="Anticodon-binding domain"/>
    <property type="match status" value="1"/>
</dbReference>
<feature type="region of interest" description="Disordered" evidence="8">
    <location>
        <begin position="55"/>
        <end position="76"/>
    </location>
</feature>
<dbReference type="FunFam" id="3.30.930.10:FF:000023">
    <property type="entry name" value="Proline--tRNA ligase"/>
    <property type="match status" value="1"/>
</dbReference>
<keyword evidence="2" id="KW-0436">Ligase</keyword>
<dbReference type="CDD" id="cd00778">
    <property type="entry name" value="ProRS_core_arch_euk"/>
    <property type="match status" value="1"/>
</dbReference>
<feature type="compositionally biased region" description="Polar residues" evidence="8">
    <location>
        <begin position="660"/>
        <end position="673"/>
    </location>
</feature>
<dbReference type="GO" id="GO:0009570">
    <property type="term" value="C:chloroplast stroma"/>
    <property type="evidence" value="ECO:0007669"/>
    <property type="project" value="TreeGrafter"/>
</dbReference>
<protein>
    <recommendedName>
        <fullName evidence="1">proline--tRNA ligase</fullName>
        <ecNumber evidence="1">6.1.1.15</ecNumber>
    </recommendedName>
    <alternativeName>
        <fullName evidence="6">Prolyl-tRNA synthetase</fullName>
    </alternativeName>
</protein>
<dbReference type="FunFam" id="3.30.110.30:FF:000004">
    <property type="entry name" value="Proline--tRNA ligase, chloroplastic/mitochondrial"/>
    <property type="match status" value="1"/>
</dbReference>
<evidence type="ECO:0000256" key="4">
    <source>
        <dbReference type="ARBA" id="ARBA00022840"/>
    </source>
</evidence>
<sequence length="893" mass="100410">MGALRLPSLSSIFTSSSSTTRCLRSPSIFRRHHRLRLSLPPLPLTAANFSAQSTAEKEVSPVTSEGASQKSRVQDRAITPRSQDFNAWYLDIIANAELADYGPVRGTMVIRPYGYAIWEAIQDYLNVKFKETGHSNMYFPQFIPYSFIEKEASHVEGFSPELAVVTIGGGKELEEKLVVRPTSETIVNHMFTQWIHSYRDLPLMVNQWANVTRWEMRTKPFVRTLEFLWQEGHTAHATLEEAEEEALQMIDVYTKFAYEQTAIPVIAGRKSKVETFAGASKTYTIEAMMGDQKALQAGTSHNLGQNFSRAFGTQFTDETGQRQHVWQTSWAISTRFIGGIIMTHGDDAGLMLPPKIAPIQRLSSSREAGSTSGIAYPRALCPRTNPGDAIGIYPACLATHKLMRLQGAWCRTRIPNESETDTTLGADATMRVLGVSPTYHPHHSVPRLALIPLVTDWVLVILPRSRLHEWYCVPPCIMPKDQPRRCDRDLPCLSCRSQTNALASVHLLSQRNTPFPGFLYGRKQVESLIFMAFKGDTQKLTYLDNMGKHPGRNLLWLRRIKSLKVYLCLRLYINVHLIPHIWHHKLNLWPNHQGQLFYHICPMSVVITHRSRTPIPVSRQIHSPRTLNLSPNSSSSVGDPNRGDKSTSTIVLDCRKSGDSVPTSPKALTTPTKTLARDRPTGNFQFRHTPSWREDALSVIVPIWKKDDERIGVLNAALSVNKILNTAGIKVKIDDTDQRTPGWKFNFWEMKGVPLRIEIGPRDVLSESVVISRRDVPGKQGKVFGISMEASILVAYVKDKLDEIHSSLLGKAISFRDSNIVDVNSYNELKDAISQGKWARGPWSASDKDELRVKEETGATIRCFPFEQPEGRSKTCLMTGNPAEEVAIFAKSY</sequence>
<dbReference type="InterPro" id="IPR016061">
    <property type="entry name" value="Pro-tRNA_ligase_II_C"/>
</dbReference>
<dbReference type="HAMAP" id="MF_01571">
    <property type="entry name" value="Pro_tRNA_synth_type3"/>
    <property type="match status" value="1"/>
</dbReference>
<dbReference type="InterPro" id="IPR045864">
    <property type="entry name" value="aa-tRNA-synth_II/BPL/LPL"/>
</dbReference>
<name>A0A4S4CYY0_CAMSN</name>
<reference evidence="10 11" key="1">
    <citation type="journal article" date="2018" name="Proc. Natl. Acad. Sci. U.S.A.">
        <title>Draft genome sequence of Camellia sinensis var. sinensis provides insights into the evolution of the tea genome and tea quality.</title>
        <authorList>
            <person name="Wei C."/>
            <person name="Yang H."/>
            <person name="Wang S."/>
            <person name="Zhao J."/>
            <person name="Liu C."/>
            <person name="Gao L."/>
            <person name="Xia E."/>
            <person name="Lu Y."/>
            <person name="Tai Y."/>
            <person name="She G."/>
            <person name="Sun J."/>
            <person name="Cao H."/>
            <person name="Tong W."/>
            <person name="Gao Q."/>
            <person name="Li Y."/>
            <person name="Deng W."/>
            <person name="Jiang X."/>
            <person name="Wang W."/>
            <person name="Chen Q."/>
            <person name="Zhang S."/>
            <person name="Li H."/>
            <person name="Wu J."/>
            <person name="Wang P."/>
            <person name="Li P."/>
            <person name="Shi C."/>
            <person name="Zheng F."/>
            <person name="Jian J."/>
            <person name="Huang B."/>
            <person name="Shan D."/>
            <person name="Shi M."/>
            <person name="Fang C."/>
            <person name="Yue Y."/>
            <person name="Li F."/>
            <person name="Li D."/>
            <person name="Wei S."/>
            <person name="Han B."/>
            <person name="Jiang C."/>
            <person name="Yin Y."/>
            <person name="Xia T."/>
            <person name="Zhang Z."/>
            <person name="Bennetzen J.L."/>
            <person name="Zhao S."/>
            <person name="Wan X."/>
        </authorList>
    </citation>
    <scope>NUCLEOTIDE SEQUENCE [LARGE SCALE GENOMIC DNA]</scope>
    <source>
        <strain evidence="11">cv. Shuchazao</strain>
        <tissue evidence="10">Leaf</tissue>
    </source>
</reference>
<dbReference type="EC" id="6.1.1.15" evidence="1"/>
<dbReference type="PANTHER" id="PTHR43382">
    <property type="entry name" value="PROLYL-TRNA SYNTHETASE"/>
    <property type="match status" value="1"/>
</dbReference>
<dbReference type="AlphaFoldDB" id="A0A4S4CYY0"/>
<dbReference type="SUPFAM" id="SSF55681">
    <property type="entry name" value="Class II aaRS and biotin synthetases"/>
    <property type="match status" value="1"/>
</dbReference>
<feature type="compositionally biased region" description="Polar residues" evidence="8">
    <location>
        <begin position="61"/>
        <end position="71"/>
    </location>
</feature>
<dbReference type="SUPFAM" id="SSF52954">
    <property type="entry name" value="Class II aaRS ABD-related"/>
    <property type="match status" value="1"/>
</dbReference>
<evidence type="ECO:0000259" key="9">
    <source>
        <dbReference type="PROSITE" id="PS50862"/>
    </source>
</evidence>
<dbReference type="GO" id="GO:0017101">
    <property type="term" value="C:aminoacyl-tRNA synthetase multienzyme complex"/>
    <property type="evidence" value="ECO:0007669"/>
    <property type="project" value="TreeGrafter"/>
</dbReference>
<keyword evidence="11" id="KW-1185">Reference proteome</keyword>
<evidence type="ECO:0000256" key="5">
    <source>
        <dbReference type="ARBA" id="ARBA00023146"/>
    </source>
</evidence>
<evidence type="ECO:0000313" key="10">
    <source>
        <dbReference type="EMBL" id="THF93915.1"/>
    </source>
</evidence>
<dbReference type="GO" id="GO:0005739">
    <property type="term" value="C:mitochondrion"/>
    <property type="evidence" value="ECO:0007669"/>
    <property type="project" value="TreeGrafter"/>
</dbReference>
<dbReference type="SUPFAM" id="SSF64586">
    <property type="entry name" value="C-terminal domain of ProRS"/>
    <property type="match status" value="1"/>
</dbReference>
<dbReference type="STRING" id="542762.A0A4S4CYY0"/>
<proteinExistence type="inferred from homology"/>
<evidence type="ECO:0000313" key="11">
    <source>
        <dbReference type="Proteomes" id="UP000306102"/>
    </source>
</evidence>
<gene>
    <name evidence="10" type="ORF">TEA_017605</name>
</gene>
<dbReference type="InterPro" id="IPR004154">
    <property type="entry name" value="Anticodon-bd"/>
</dbReference>
<dbReference type="CDD" id="cd00862">
    <property type="entry name" value="ProRS_anticodon_zinc"/>
    <property type="match status" value="1"/>
</dbReference>
<dbReference type="Gene3D" id="3.30.930.10">
    <property type="entry name" value="Bira Bifunctional Protein, Domain 2"/>
    <property type="match status" value="1"/>
</dbReference>
<dbReference type="GO" id="GO:0006433">
    <property type="term" value="P:prolyl-tRNA aminoacylation"/>
    <property type="evidence" value="ECO:0007669"/>
    <property type="project" value="InterPro"/>
</dbReference>